<reference evidence="2" key="1">
    <citation type="submission" date="2021-01" db="EMBL/GenBank/DDBJ databases">
        <authorList>
            <person name="Li R."/>
            <person name="Bekaert M."/>
        </authorList>
    </citation>
    <scope>NUCLEOTIDE SEQUENCE</scope>
    <source>
        <strain evidence="2">Farmed</strain>
    </source>
</reference>
<evidence type="ECO:0000313" key="2">
    <source>
        <dbReference type="EMBL" id="CAE1303257.1"/>
    </source>
</evidence>
<keyword evidence="1" id="KW-0812">Transmembrane</keyword>
<evidence type="ECO:0000313" key="3">
    <source>
        <dbReference type="Proteomes" id="UP000597762"/>
    </source>
</evidence>
<keyword evidence="3" id="KW-1185">Reference proteome</keyword>
<accession>A0A812DG39</accession>
<feature type="transmembrane region" description="Helical" evidence="1">
    <location>
        <begin position="65"/>
        <end position="85"/>
    </location>
</feature>
<name>A0A812DG39_ACAPH</name>
<keyword evidence="1" id="KW-0472">Membrane</keyword>
<gene>
    <name evidence="2" type="ORF">SPHA_55466</name>
</gene>
<sequence>MVVLSLSHNTSPYVHNGRTCCISVLIKYMPQHPRIVRLFPFLRFDPFLLHLPVPCGSVPTCYNCFLFFIIVLSFLFQVSSFLSLLHKYDFTHCPAVTEIYTFFLSLVFLFLSFFLLLYTVQFKHDSTATGIYTFFLSRIFFFLSFFLSLHNSACNRDIYFLPLWFSLFFKRSLYSQRTNSFFCDK</sequence>
<dbReference type="EMBL" id="CAHIKZ030003700">
    <property type="protein sequence ID" value="CAE1303257.1"/>
    <property type="molecule type" value="Genomic_DNA"/>
</dbReference>
<comment type="caution">
    <text evidence="2">The sequence shown here is derived from an EMBL/GenBank/DDBJ whole genome shotgun (WGS) entry which is preliminary data.</text>
</comment>
<evidence type="ECO:0000256" key="1">
    <source>
        <dbReference type="SAM" id="Phobius"/>
    </source>
</evidence>
<feature type="transmembrane region" description="Helical" evidence="1">
    <location>
        <begin position="97"/>
        <end position="118"/>
    </location>
</feature>
<feature type="transmembrane region" description="Helical" evidence="1">
    <location>
        <begin position="130"/>
        <end position="149"/>
    </location>
</feature>
<proteinExistence type="predicted"/>
<protein>
    <submittedName>
        <fullName evidence="2">Uncharacterized protein</fullName>
    </submittedName>
</protein>
<dbReference type="Proteomes" id="UP000597762">
    <property type="component" value="Unassembled WGS sequence"/>
</dbReference>
<dbReference type="AlphaFoldDB" id="A0A812DG39"/>
<organism evidence="2 3">
    <name type="scientific">Acanthosepion pharaonis</name>
    <name type="common">Pharaoh cuttlefish</name>
    <name type="synonym">Sepia pharaonis</name>
    <dbReference type="NCBI Taxonomy" id="158019"/>
    <lineage>
        <taxon>Eukaryota</taxon>
        <taxon>Metazoa</taxon>
        <taxon>Spiralia</taxon>
        <taxon>Lophotrochozoa</taxon>
        <taxon>Mollusca</taxon>
        <taxon>Cephalopoda</taxon>
        <taxon>Coleoidea</taxon>
        <taxon>Decapodiformes</taxon>
        <taxon>Sepiida</taxon>
        <taxon>Sepiina</taxon>
        <taxon>Sepiidae</taxon>
        <taxon>Acanthosepion</taxon>
    </lineage>
</organism>
<keyword evidence="1" id="KW-1133">Transmembrane helix</keyword>